<dbReference type="GO" id="GO:0003676">
    <property type="term" value="F:nucleic acid binding"/>
    <property type="evidence" value="ECO:0007669"/>
    <property type="project" value="InterPro"/>
</dbReference>
<dbReference type="PANTHER" id="PTHR33481">
    <property type="entry name" value="REVERSE TRANSCRIPTASE"/>
    <property type="match status" value="1"/>
</dbReference>
<dbReference type="PANTHER" id="PTHR33481:SF1">
    <property type="entry name" value="ENDONUCLEASE_EXONUCLEASE_PHOSPHATASE DOMAIN-CONTAINING PROTEIN-RELATED"/>
    <property type="match status" value="1"/>
</dbReference>
<dbReference type="SUPFAM" id="SSF53098">
    <property type="entry name" value="Ribonuclease H-like"/>
    <property type="match status" value="1"/>
</dbReference>
<dbReference type="InterPro" id="IPR012337">
    <property type="entry name" value="RNaseH-like_sf"/>
</dbReference>
<reference evidence="2" key="1">
    <citation type="submission" date="2025-08" db="UniProtKB">
        <authorList>
            <consortium name="RefSeq"/>
        </authorList>
    </citation>
    <scope>IDENTIFICATION</scope>
</reference>
<dbReference type="AlphaFoldDB" id="A0A2I4CH95"/>
<dbReference type="OrthoDB" id="8955194at2759"/>
<dbReference type="InParanoid" id="A0A2I4CH95"/>
<dbReference type="RefSeq" id="XP_013879364.1">
    <property type="nucleotide sequence ID" value="XM_014023910.1"/>
</dbReference>
<accession>A0A2I4CH95</accession>
<evidence type="ECO:0000313" key="2">
    <source>
        <dbReference type="RefSeq" id="XP_013879364.1"/>
    </source>
</evidence>
<dbReference type="KEGG" id="alim:106528677"/>
<name>A0A2I4CH95_AUSLI</name>
<gene>
    <name evidence="2" type="primary">LOC106528677</name>
</gene>
<protein>
    <submittedName>
        <fullName evidence="2">Uncharacterized protein LOC106528677</fullName>
    </submittedName>
</protein>
<dbReference type="STRING" id="52670.A0A2I4CH95"/>
<dbReference type="Proteomes" id="UP000192220">
    <property type="component" value="Unplaced"/>
</dbReference>
<organism evidence="1 2">
    <name type="scientific">Austrofundulus limnaeus</name>
    <name type="common">Annual killifish</name>
    <dbReference type="NCBI Taxonomy" id="52670"/>
    <lineage>
        <taxon>Eukaryota</taxon>
        <taxon>Metazoa</taxon>
        <taxon>Chordata</taxon>
        <taxon>Craniata</taxon>
        <taxon>Vertebrata</taxon>
        <taxon>Euteleostomi</taxon>
        <taxon>Actinopterygii</taxon>
        <taxon>Neopterygii</taxon>
        <taxon>Teleostei</taxon>
        <taxon>Neoteleostei</taxon>
        <taxon>Acanthomorphata</taxon>
        <taxon>Ovalentaria</taxon>
        <taxon>Atherinomorphae</taxon>
        <taxon>Cyprinodontiformes</taxon>
        <taxon>Rivulidae</taxon>
        <taxon>Austrofundulus</taxon>
    </lineage>
</organism>
<dbReference type="GeneID" id="106528677"/>
<feature type="non-terminal residue" evidence="2">
    <location>
        <position position="338"/>
    </location>
</feature>
<evidence type="ECO:0000313" key="1">
    <source>
        <dbReference type="Proteomes" id="UP000192220"/>
    </source>
</evidence>
<sequence>MIFTQKRTTELKVLKMYEQDIEWVKNIRFLGIWFDGKVIWNNHIQKIIDKCKNILNIMRCLAGKEWGADRTALKKIYTAMIRSNIDYGSIIYASAAKTHLEKLDNIQHQALRICTGAIRTTPTAALKVEMGEPSLELRRTQLAINYWINLKGNNPDHPTLDIIKPCWEKEKKKNRSFGWVIEKKVEEIQLLNISISPVVPLPTIPPWILPNAKVDFTIMKKKNDKGFNCNSYTVQKYIDQYYSYVQIYTDASKDSTGKIGIAIIIPEFHIKQAKRITNGLSVYTGEMSAILLAVQWVEEVRPLRSLICSDSSSALLSLQNSHSESRPDILLEIQQTLF</sequence>
<dbReference type="Gene3D" id="3.30.420.10">
    <property type="entry name" value="Ribonuclease H-like superfamily/Ribonuclease H"/>
    <property type="match status" value="1"/>
</dbReference>
<proteinExistence type="predicted"/>
<dbReference type="InterPro" id="IPR036397">
    <property type="entry name" value="RNaseH_sf"/>
</dbReference>
<keyword evidence="1" id="KW-1185">Reference proteome</keyword>